<feature type="binding site" evidence="11">
    <location>
        <position position="121"/>
    </location>
    <ligand>
        <name>substrate</name>
    </ligand>
</feature>
<keyword evidence="11" id="KW-0963">Cytoplasm</keyword>
<evidence type="ECO:0000256" key="3">
    <source>
        <dbReference type="ARBA" id="ARBA00008982"/>
    </source>
</evidence>
<feature type="binding site" evidence="11">
    <location>
        <position position="39"/>
    </location>
    <ligand>
        <name>substrate</name>
    </ligand>
</feature>
<feature type="binding site" evidence="11 13">
    <location>
        <position position="327"/>
    </location>
    <ligand>
        <name>ATP</name>
        <dbReference type="ChEBI" id="CHEBI:30616"/>
    </ligand>
</feature>
<evidence type="ECO:0000256" key="7">
    <source>
        <dbReference type="ARBA" id="ARBA00022679"/>
    </source>
</evidence>
<dbReference type="GO" id="GO:0005524">
    <property type="term" value="F:ATP binding"/>
    <property type="evidence" value="ECO:0007669"/>
    <property type="project" value="UniProtKB-KW"/>
</dbReference>
<dbReference type="PRINTS" id="PR00477">
    <property type="entry name" value="PHGLYCKINASE"/>
</dbReference>
<proteinExistence type="inferred from homology"/>
<evidence type="ECO:0000256" key="2">
    <source>
        <dbReference type="ARBA" id="ARBA00004838"/>
    </source>
</evidence>
<dbReference type="GO" id="GO:0016853">
    <property type="term" value="F:isomerase activity"/>
    <property type="evidence" value="ECO:0007669"/>
    <property type="project" value="UniProtKB-KW"/>
</dbReference>
<dbReference type="EMBL" id="LS974202">
    <property type="protein sequence ID" value="SSC13989.1"/>
    <property type="molecule type" value="Genomic_DNA"/>
</dbReference>
<dbReference type="Proteomes" id="UP000250796">
    <property type="component" value="Chromosome MESINF"/>
</dbReference>
<dbReference type="EC" id="2.7.2.3" evidence="5 11"/>
<dbReference type="InterPro" id="IPR015911">
    <property type="entry name" value="Phosphoglycerate_kinase_CS"/>
</dbReference>
<evidence type="ECO:0000256" key="12">
    <source>
        <dbReference type="PIRSR" id="PIRSR000724-1"/>
    </source>
</evidence>
<dbReference type="UniPathway" id="UPA00109">
    <property type="reaction ID" value="UER00185"/>
</dbReference>
<dbReference type="HAMAP" id="MF_00145">
    <property type="entry name" value="Phosphoglyc_kinase"/>
    <property type="match status" value="1"/>
</dbReference>
<dbReference type="PANTHER" id="PTHR11406:SF23">
    <property type="entry name" value="PHOSPHOGLYCERATE KINASE 1, CHLOROPLASTIC-RELATED"/>
    <property type="match status" value="1"/>
</dbReference>
<evidence type="ECO:0000256" key="13">
    <source>
        <dbReference type="PIRSR" id="PIRSR000724-2"/>
    </source>
</evidence>
<comment type="pathway">
    <text evidence="2 11 15">Carbohydrate degradation; glycolysis; pyruvate from D-glyceraldehyde 3-phosphate: step 2/5.</text>
</comment>
<protein>
    <recommendedName>
        <fullName evidence="6 11">Phosphoglycerate kinase</fullName>
        <ecNumber evidence="5 11">2.7.2.3</ecNumber>
    </recommendedName>
</protein>
<dbReference type="SUPFAM" id="SSF53748">
    <property type="entry name" value="Phosphoglycerate kinase"/>
    <property type="match status" value="1"/>
</dbReference>
<dbReference type="PIRSF" id="PIRSF000724">
    <property type="entry name" value="Pgk"/>
    <property type="match status" value="1"/>
</dbReference>
<dbReference type="InterPro" id="IPR001576">
    <property type="entry name" value="Phosphoglycerate_kinase"/>
</dbReference>
<dbReference type="KEGG" id="minf:MESINF_2549"/>
<evidence type="ECO:0000256" key="9">
    <source>
        <dbReference type="ARBA" id="ARBA00022777"/>
    </source>
</evidence>
<evidence type="ECO:0000313" key="17">
    <source>
        <dbReference type="Proteomes" id="UP000250796"/>
    </source>
</evidence>
<dbReference type="RefSeq" id="WP_169700215.1">
    <property type="nucleotide sequence ID" value="NZ_LS974202.1"/>
</dbReference>
<feature type="binding site" evidence="12">
    <location>
        <position position="121"/>
    </location>
    <ligand>
        <name>(2R)-3-phosphoglycerate</name>
        <dbReference type="ChEBI" id="CHEBI:58272"/>
    </ligand>
</feature>
<keyword evidence="8 11" id="KW-0547">Nucleotide-binding</keyword>
<dbReference type="PROSITE" id="PS00111">
    <property type="entry name" value="PGLYCERATE_KINASE"/>
    <property type="match status" value="1"/>
</dbReference>
<dbReference type="AlphaFoldDB" id="A0A7Z7PQ20"/>
<comment type="similarity">
    <text evidence="3 11 14">Belongs to the phosphoglycerate kinase family.</text>
</comment>
<feature type="binding site" evidence="11 13">
    <location>
        <begin position="354"/>
        <end position="357"/>
    </location>
    <ligand>
        <name>ATP</name>
        <dbReference type="ChEBI" id="CHEBI:30616"/>
    </ligand>
</feature>
<sequence length="405" mass="43278">MAKKLTLKDVELKGKRVLVRVDFNVPLDKTTGEVTDDTRIVAAIPTIEYITEKGGKAILVSHLGRPKGSKDPKYTLKNVAFRLEKLIGKPVKFVGDCIGPEVEKAVSDMKDGEILLLENVRFYPEEEKNNPEFAAKLAAFADIHVNDAFGTAHRGHASNAGVAAHLVSVAGFLMEKEVEMLSMAIENPEHPYVVILGGAKVSDKIGVITNLLEKADRILIGGAMMFTFLKALGRNVGDSLVEDDKLELAREILDKASIKKVDFVLPVDAVTAREIAPGVEKKVVMIDDGIPAGWKGLDIGPKTVELFESKLADAKTVVWNGPLGVFEIDDFAKGTETIAKALAALKNAVTIIGGGDSAAAINKFGLAGEVSHVSTGGGASLEMLEGREMPGIESLANTTGKKNED</sequence>
<comment type="catalytic activity">
    <reaction evidence="1 11 14">
        <text>(2R)-3-phosphoglycerate + ATP = (2R)-3-phospho-glyceroyl phosphate + ADP</text>
        <dbReference type="Rhea" id="RHEA:14801"/>
        <dbReference type="ChEBI" id="CHEBI:30616"/>
        <dbReference type="ChEBI" id="CHEBI:57604"/>
        <dbReference type="ChEBI" id="CHEBI:58272"/>
        <dbReference type="ChEBI" id="CHEBI:456216"/>
        <dbReference type="EC" id="2.7.2.3"/>
    </reaction>
</comment>
<keyword evidence="7 11" id="KW-0808">Transferase</keyword>
<feature type="binding site" evidence="11 12">
    <location>
        <begin position="22"/>
        <end position="24"/>
    </location>
    <ligand>
        <name>substrate</name>
    </ligand>
</feature>
<evidence type="ECO:0000256" key="15">
    <source>
        <dbReference type="RuleBase" id="RU000695"/>
    </source>
</evidence>
<evidence type="ECO:0000256" key="10">
    <source>
        <dbReference type="ARBA" id="ARBA00022840"/>
    </source>
</evidence>
<evidence type="ECO:0000313" key="16">
    <source>
        <dbReference type="EMBL" id="SSC13989.1"/>
    </source>
</evidence>
<evidence type="ECO:0000256" key="14">
    <source>
        <dbReference type="RuleBase" id="RU000532"/>
    </source>
</evidence>
<keyword evidence="16" id="KW-0413">Isomerase</keyword>
<dbReference type="Gene3D" id="3.40.50.1260">
    <property type="entry name" value="Phosphoglycerate kinase, N-terminal domain"/>
    <property type="match status" value="2"/>
</dbReference>
<keyword evidence="10 11" id="KW-0067">ATP-binding</keyword>
<feature type="binding site" evidence="11">
    <location>
        <position position="296"/>
    </location>
    <ligand>
        <name>ATP</name>
        <dbReference type="ChEBI" id="CHEBI:30616"/>
    </ligand>
</feature>
<dbReference type="GO" id="GO:0005829">
    <property type="term" value="C:cytosol"/>
    <property type="evidence" value="ECO:0007669"/>
    <property type="project" value="TreeGrafter"/>
</dbReference>
<dbReference type="CDD" id="cd00318">
    <property type="entry name" value="Phosphoglycerate_kinase"/>
    <property type="match status" value="1"/>
</dbReference>
<dbReference type="PANTHER" id="PTHR11406">
    <property type="entry name" value="PHOSPHOGLYCERATE KINASE"/>
    <property type="match status" value="1"/>
</dbReference>
<feature type="binding site" evidence="11 12">
    <location>
        <begin position="62"/>
        <end position="65"/>
    </location>
    <ligand>
        <name>substrate</name>
    </ligand>
</feature>
<dbReference type="InterPro" id="IPR036043">
    <property type="entry name" value="Phosphoglycerate_kinase_sf"/>
</dbReference>
<dbReference type="FunFam" id="3.40.50.1260:FF:000003">
    <property type="entry name" value="Phosphoglycerate kinase"/>
    <property type="match status" value="1"/>
</dbReference>
<dbReference type="GO" id="GO:0006094">
    <property type="term" value="P:gluconeogenesis"/>
    <property type="evidence" value="ECO:0007669"/>
    <property type="project" value="TreeGrafter"/>
</dbReference>
<reference evidence="16 17" key="1">
    <citation type="submission" date="2017-01" db="EMBL/GenBank/DDBJ databases">
        <authorList>
            <person name="Erauso G."/>
        </authorList>
    </citation>
    <scope>NUCLEOTIDE SEQUENCE [LARGE SCALE GENOMIC DNA]</scope>
    <source>
        <strain evidence="16">MESINF1</strain>
    </source>
</reference>
<gene>
    <name evidence="11" type="primary">pgk</name>
    <name evidence="16" type="ORF">MESINF_2549</name>
</gene>
<dbReference type="GO" id="GO:0004618">
    <property type="term" value="F:phosphoglycerate kinase activity"/>
    <property type="evidence" value="ECO:0007669"/>
    <property type="project" value="UniProtKB-UniRule"/>
</dbReference>
<accession>A0A7Z7PQ20</accession>
<feature type="binding site" evidence="12">
    <location>
        <position position="39"/>
    </location>
    <ligand>
        <name>(2R)-3-phosphoglycerate</name>
        <dbReference type="ChEBI" id="CHEBI:58272"/>
    </ligand>
</feature>
<dbReference type="GO" id="GO:0043531">
    <property type="term" value="F:ADP binding"/>
    <property type="evidence" value="ECO:0007669"/>
    <property type="project" value="TreeGrafter"/>
</dbReference>
<feature type="binding site" evidence="11 13">
    <location>
        <position position="204"/>
    </location>
    <ligand>
        <name>ATP</name>
        <dbReference type="ChEBI" id="CHEBI:30616"/>
    </ligand>
</feature>
<evidence type="ECO:0000256" key="5">
    <source>
        <dbReference type="ARBA" id="ARBA00013061"/>
    </source>
</evidence>
<keyword evidence="9 11" id="KW-0418">Kinase</keyword>
<evidence type="ECO:0000256" key="1">
    <source>
        <dbReference type="ARBA" id="ARBA00000642"/>
    </source>
</evidence>
<organism evidence="16 17">
    <name type="scientific">Mesotoga infera</name>
    <dbReference type="NCBI Taxonomy" id="1236046"/>
    <lineage>
        <taxon>Bacteria</taxon>
        <taxon>Thermotogati</taxon>
        <taxon>Thermotogota</taxon>
        <taxon>Thermotogae</taxon>
        <taxon>Kosmotogales</taxon>
        <taxon>Kosmotogaceae</taxon>
        <taxon>Mesotoga</taxon>
    </lineage>
</organism>
<feature type="binding site" evidence="11">
    <location>
        <position position="154"/>
    </location>
    <ligand>
        <name>substrate</name>
    </ligand>
</feature>
<feature type="binding site" evidence="12">
    <location>
        <position position="154"/>
    </location>
    <ligand>
        <name>(2R)-3-phosphoglycerate</name>
        <dbReference type="ChEBI" id="CHEBI:58272"/>
    </ligand>
</feature>
<comment type="subunit">
    <text evidence="4 11">Monomer.</text>
</comment>
<dbReference type="InterPro" id="IPR015824">
    <property type="entry name" value="Phosphoglycerate_kinase_N"/>
</dbReference>
<comment type="subcellular location">
    <subcellularLocation>
        <location evidence="11 15">Cytoplasm</location>
    </subcellularLocation>
</comment>
<name>A0A7Z7PQ20_9BACT</name>
<keyword evidence="11 15" id="KW-0324">Glycolysis</keyword>
<evidence type="ECO:0000256" key="11">
    <source>
        <dbReference type="HAMAP-Rule" id="MF_00145"/>
    </source>
</evidence>
<keyword evidence="17" id="KW-1185">Reference proteome</keyword>
<evidence type="ECO:0000256" key="6">
    <source>
        <dbReference type="ARBA" id="ARBA00016471"/>
    </source>
</evidence>
<dbReference type="GO" id="GO:0006096">
    <property type="term" value="P:glycolytic process"/>
    <property type="evidence" value="ECO:0007669"/>
    <property type="project" value="UniProtKB-UniRule"/>
</dbReference>
<evidence type="ECO:0000256" key="8">
    <source>
        <dbReference type="ARBA" id="ARBA00022741"/>
    </source>
</evidence>
<dbReference type="FunFam" id="3.40.50.1260:FF:000006">
    <property type="entry name" value="Phosphoglycerate kinase"/>
    <property type="match status" value="1"/>
</dbReference>
<evidence type="ECO:0000256" key="4">
    <source>
        <dbReference type="ARBA" id="ARBA00011245"/>
    </source>
</evidence>
<dbReference type="Pfam" id="PF00162">
    <property type="entry name" value="PGK"/>
    <property type="match status" value="1"/>
</dbReference>